<dbReference type="InterPro" id="IPR001753">
    <property type="entry name" value="Enoyl-CoA_hydra/iso"/>
</dbReference>
<keyword evidence="3" id="KW-1185">Reference proteome</keyword>
<sequence>MAATDNDVILVDVEDGVATITLNRPDVYNAWNSEVQTKLFGLFDTMAHDDDVRVVIITGAGKAFSAGADMEILSEEDGGTGAGSRPLLAPMWFPKPVIAAINGACAGIGLQLALMCDVRIASQDAKFTTAFARRGLIAEHGLSWLFSRLTSLATASELLLSARVFKGDEAERLGVVHFAVPRDEVLDRANAYARDLADNVSPTAMAVIKWQMYNHYDRPLIESMDHSDELMRASAARPDLAEGVASFLERRQPKFAPLDHSAVPPTTFAAKQ</sequence>
<evidence type="ECO:0000313" key="3">
    <source>
        <dbReference type="Proteomes" id="UP000550354"/>
    </source>
</evidence>
<dbReference type="RefSeq" id="WP_181752989.1">
    <property type="nucleotide sequence ID" value="NZ_DAMCVE010000003.1"/>
</dbReference>
<dbReference type="EMBL" id="JACEOG010000001">
    <property type="protein sequence ID" value="MBA4607139.1"/>
    <property type="molecule type" value="Genomic_DNA"/>
</dbReference>
<evidence type="ECO:0000256" key="1">
    <source>
        <dbReference type="ARBA" id="ARBA00005254"/>
    </source>
</evidence>
<comment type="similarity">
    <text evidence="1">Belongs to the enoyl-CoA hydratase/isomerase family.</text>
</comment>
<protein>
    <submittedName>
        <fullName evidence="2">Enoyl-CoA hydratase/isomerase family protein</fullName>
    </submittedName>
</protein>
<dbReference type="CDD" id="cd06558">
    <property type="entry name" value="crotonase-like"/>
    <property type="match status" value="1"/>
</dbReference>
<dbReference type="Proteomes" id="UP000550354">
    <property type="component" value="Unassembled WGS sequence"/>
</dbReference>
<keyword evidence="2" id="KW-0413">Isomerase</keyword>
<dbReference type="SUPFAM" id="SSF52096">
    <property type="entry name" value="ClpP/crotonase"/>
    <property type="match status" value="1"/>
</dbReference>
<dbReference type="GO" id="GO:0016853">
    <property type="term" value="F:isomerase activity"/>
    <property type="evidence" value="ECO:0007669"/>
    <property type="project" value="UniProtKB-KW"/>
</dbReference>
<organism evidence="2 3">
    <name type="scientific">Aeromicrobium phoceense</name>
    <dbReference type="NCBI Taxonomy" id="2754045"/>
    <lineage>
        <taxon>Bacteria</taxon>
        <taxon>Bacillati</taxon>
        <taxon>Actinomycetota</taxon>
        <taxon>Actinomycetes</taxon>
        <taxon>Propionibacteriales</taxon>
        <taxon>Nocardioidaceae</taxon>
        <taxon>Aeromicrobium</taxon>
    </lineage>
</organism>
<dbReference type="PANTHER" id="PTHR43802">
    <property type="entry name" value="ENOYL-COA HYDRATASE"/>
    <property type="match status" value="1"/>
</dbReference>
<reference evidence="2 3" key="1">
    <citation type="submission" date="2020-07" db="EMBL/GenBank/DDBJ databases">
        <title>Draft genome and description of Aeromicrobium phoceense strain Marseille-Q0843 isolated from healthy skin swab.</title>
        <authorList>
            <person name="Boxberger M."/>
            <person name="La Scola B."/>
        </authorList>
    </citation>
    <scope>NUCLEOTIDE SEQUENCE [LARGE SCALE GENOMIC DNA]</scope>
    <source>
        <strain evidence="2 3">Marseille-Q0843</strain>
    </source>
</reference>
<name>A0A838X6J6_9ACTN</name>
<dbReference type="PANTHER" id="PTHR43802:SF1">
    <property type="entry name" value="IP11341P-RELATED"/>
    <property type="match status" value="1"/>
</dbReference>
<accession>A0A838X6J6</accession>
<gene>
    <name evidence="2" type="ORF">H1W00_01450</name>
</gene>
<comment type="caution">
    <text evidence="2">The sequence shown here is derived from an EMBL/GenBank/DDBJ whole genome shotgun (WGS) entry which is preliminary data.</text>
</comment>
<proteinExistence type="inferred from homology"/>
<dbReference type="InterPro" id="IPR029045">
    <property type="entry name" value="ClpP/crotonase-like_dom_sf"/>
</dbReference>
<dbReference type="Gene3D" id="3.90.226.10">
    <property type="entry name" value="2-enoyl-CoA Hydratase, Chain A, domain 1"/>
    <property type="match status" value="1"/>
</dbReference>
<evidence type="ECO:0000313" key="2">
    <source>
        <dbReference type="EMBL" id="MBA4607139.1"/>
    </source>
</evidence>
<dbReference type="Pfam" id="PF00378">
    <property type="entry name" value="ECH_1"/>
    <property type="match status" value="1"/>
</dbReference>
<dbReference type="AlphaFoldDB" id="A0A838X6J6"/>